<dbReference type="Proteomes" id="UP001057738">
    <property type="component" value="Chromosome"/>
</dbReference>
<dbReference type="SUPFAM" id="SSF52218">
    <property type="entry name" value="Flavoproteins"/>
    <property type="match status" value="1"/>
</dbReference>
<gene>
    <name evidence="2" type="ORF">NRK68_30880</name>
</gene>
<sequence length="150" mass="16085">MKTLLVCTSVSHGNTRRVARAMAEVLDARVVAPQEVTAEEVAGCDLVGFGSGVFAQRMHPDLLRFVAALPPSPGRAFVFATSGLPELAFAPFTRPLVRLLAGRGRAVEATFTCRAFDTWAPFRLIGGINKQRPDADDLSAARAFARCLLA</sequence>
<evidence type="ECO:0000313" key="3">
    <source>
        <dbReference type="Proteomes" id="UP001057738"/>
    </source>
</evidence>
<proteinExistence type="predicted"/>
<dbReference type="Pfam" id="PF12724">
    <property type="entry name" value="Flavodoxin_5"/>
    <property type="match status" value="1"/>
</dbReference>
<dbReference type="InterPro" id="IPR026816">
    <property type="entry name" value="Flavodoxin_dom"/>
</dbReference>
<dbReference type="InterPro" id="IPR029039">
    <property type="entry name" value="Flavoprotein-like_sf"/>
</dbReference>
<organism evidence="2 3">
    <name type="scientific">Streptomyces yangpuensis</name>
    <dbReference type="NCBI Taxonomy" id="1648182"/>
    <lineage>
        <taxon>Bacteria</taxon>
        <taxon>Bacillati</taxon>
        <taxon>Actinomycetota</taxon>
        <taxon>Actinomycetes</taxon>
        <taxon>Kitasatosporales</taxon>
        <taxon>Streptomycetaceae</taxon>
        <taxon>Streptomyces</taxon>
    </lineage>
</organism>
<dbReference type="EMBL" id="CP102514">
    <property type="protein sequence ID" value="UUY51249.1"/>
    <property type="molecule type" value="Genomic_DNA"/>
</dbReference>
<keyword evidence="3" id="KW-1185">Reference proteome</keyword>
<name>A0ABY5Q4W2_9ACTN</name>
<evidence type="ECO:0000313" key="2">
    <source>
        <dbReference type="EMBL" id="UUY51249.1"/>
    </source>
</evidence>
<dbReference type="RefSeq" id="WP_257857391.1">
    <property type="nucleotide sequence ID" value="NZ_CP102514.1"/>
</dbReference>
<dbReference type="GeneID" id="95577932"/>
<protein>
    <submittedName>
        <fullName evidence="2">Flavodoxin family protein</fullName>
    </submittedName>
</protein>
<accession>A0ABY5Q4W2</accession>
<evidence type="ECO:0000259" key="1">
    <source>
        <dbReference type="Pfam" id="PF12724"/>
    </source>
</evidence>
<reference evidence="2" key="1">
    <citation type="submission" date="2022-08" db="EMBL/GenBank/DDBJ databases">
        <authorList>
            <person name="Tian L."/>
        </authorList>
    </citation>
    <scope>NUCLEOTIDE SEQUENCE</scope>
    <source>
        <strain evidence="2">CM253</strain>
    </source>
</reference>
<feature type="domain" description="Flavodoxin" evidence="1">
    <location>
        <begin position="5"/>
        <end position="67"/>
    </location>
</feature>
<dbReference type="Gene3D" id="3.40.50.360">
    <property type="match status" value="1"/>
</dbReference>